<evidence type="ECO:0000256" key="1">
    <source>
        <dbReference type="ARBA" id="ARBA00022741"/>
    </source>
</evidence>
<dbReference type="PANTHER" id="PTHR46562">
    <property type="entry name" value="SERINE/THREONINE-KINASE ULK4-LIKE PROTEIN-RELATED"/>
    <property type="match status" value="1"/>
</dbReference>
<dbReference type="AlphaFoldDB" id="A0A5B8MMC6"/>
<reference evidence="5 6" key="1">
    <citation type="submission" date="2018-07" db="EMBL/GenBank/DDBJ databases">
        <title>The complete nuclear genome of the prasinophyte Chloropicon primus (CCMP1205).</title>
        <authorList>
            <person name="Pombert J.-F."/>
            <person name="Otis C."/>
            <person name="Turmel M."/>
            <person name="Lemieux C."/>
        </authorList>
    </citation>
    <scope>NUCLEOTIDE SEQUENCE [LARGE SCALE GENOMIC DNA]</scope>
    <source>
        <strain evidence="5 6">CCMP1205</strain>
    </source>
</reference>
<keyword evidence="2" id="KW-0067">ATP-binding</keyword>
<protein>
    <submittedName>
        <fullName evidence="5">Serine/threonine protein kinase</fullName>
    </submittedName>
</protein>
<dbReference type="GO" id="GO:0005524">
    <property type="term" value="F:ATP binding"/>
    <property type="evidence" value="ECO:0007669"/>
    <property type="project" value="UniProtKB-KW"/>
</dbReference>
<keyword evidence="5" id="KW-0808">Transferase</keyword>
<dbReference type="GO" id="GO:0008017">
    <property type="term" value="F:microtubule binding"/>
    <property type="evidence" value="ECO:0007669"/>
    <property type="project" value="InterPro"/>
</dbReference>
<keyword evidence="6" id="KW-1185">Reference proteome</keyword>
<dbReference type="InterPro" id="IPR011989">
    <property type="entry name" value="ARM-like"/>
</dbReference>
<dbReference type="Pfam" id="PF24970">
    <property type="entry name" value="ARM_RUK"/>
    <property type="match status" value="1"/>
</dbReference>
<dbReference type="Proteomes" id="UP000316726">
    <property type="component" value="Chromosome 5"/>
</dbReference>
<evidence type="ECO:0000256" key="3">
    <source>
        <dbReference type="SAM" id="MobiDB-lite"/>
    </source>
</evidence>
<dbReference type="InterPro" id="IPR056981">
    <property type="entry name" value="HEAT_ULK4_RUNKEL"/>
</dbReference>
<sequence length="1197" mass="132368">MNNFHIYEVVGRSKHSVVYKGRQKKTIQYYGVKSVDKCQRPYILQEVKILHSVKHPNVMGFYSWYETTNHLWLILEYCVGGDLLTLLRQDRKLPETSIHDFGRDLLSALHALHSNGIVHCDLKPSNILLDENGRVKLGGFGLARTVADIVHKHQSKPSSLHEKNRRGTPCYMAPELLRGDVSCHSFASDVWALGCILYECAVGQPPFVSSSLNALVDAILHKEVHLPPNLSDGFRDLLRRCFQKDPVQRIGWKEIMSHPFWKTNLPFEKIPNQGIFLEVLKGCGYSADHGPACEKELAPISSDEGKENRDLVPINGKMKEDRANVLRLSRIAKKNLQSEGVDYGSISNDDSSDVKLDSADTELDFTEESTLVPADKAFPCEAESSTSADSNADPRDGEGEEESFDMHLESTAGSKADGRKRAIDRELSSSALDERSANGDGGEPVDLPNSINHNHLKDMNSTELAFHSSDLLVKPIVGNRRIEKKHEFQWDAIMLPFEPVTLQEMLELDQESLESFLSIIYKTVASSSSVSERLNALAYFGGLCKDSNSANILINSSLLHMFVTKLRGTKVANLKTYFAYVIGTLIRHATFIGEDVPKSGIIDALTESVRDKSEVVRRKSMAALGELLFYVVTQEQEETEGESQKPAWYVPNGTITTIFRLLRNVEDPVTQHYAVKTLENIFSIGGEWALRLGTSETALSLVHICLNAKSEHVKVTASSALARLYRCNTDKAQMITDKIGMRVIVGFLKEGNAKVQQHFGSIFILALASVSNKSKNALSDEQHLANTLMGLLDHASNVVCGKAIISIVEISKLQVQWFIQMSNAKLIGILERLSRVQDAYLSHSIAFFQASMPDIIERLVTQISSGVEKLCGRRSSAQRNRTYQSSSLSSLSQETNLGCKAFLAVVASSHFCLACAGRNAVPALVEMVQKLQKGPDTLVADIRGTIFTILEAMSQHGDILLSNPEDVLESLFPMLSFFMINSQSGDTRFLCAKMLCDMVLFYISEVYGGMELSGSAEQAKCHQIDGLLHGQIRESILPSLPALLEDEDPIPLYSLKMLIAILDFDADLAEKVADLGLLSSFISFLSLDHPNNNVHNLRLCKTMVGTAVVPLEELLSHGVVEKAASVLSYTCENMVEAFMEPSLELCFAIVERAVREGRREALETLAGTCMQKIKLLGKHSDLGVSELAGKCVSLLQA</sequence>
<feature type="compositionally biased region" description="Basic and acidic residues" evidence="3">
    <location>
        <begin position="416"/>
        <end position="437"/>
    </location>
</feature>
<accession>A0A5B8MMC6</accession>
<dbReference type="FunFam" id="1.10.510.10:FF:000571">
    <property type="entry name" value="Maternal embryonic leucine zipper kinase"/>
    <property type="match status" value="1"/>
</dbReference>
<organism evidence="5 6">
    <name type="scientific">Chloropicon primus</name>
    <dbReference type="NCBI Taxonomy" id="1764295"/>
    <lineage>
        <taxon>Eukaryota</taxon>
        <taxon>Viridiplantae</taxon>
        <taxon>Chlorophyta</taxon>
        <taxon>Chloropicophyceae</taxon>
        <taxon>Chloropicales</taxon>
        <taxon>Chloropicaceae</taxon>
        <taxon>Chloropicon</taxon>
    </lineage>
</organism>
<proteinExistence type="predicted"/>
<dbReference type="SUPFAM" id="SSF48371">
    <property type="entry name" value="ARM repeat"/>
    <property type="match status" value="2"/>
</dbReference>
<dbReference type="Gene3D" id="1.10.510.10">
    <property type="entry name" value="Transferase(Phosphotransferase) domain 1"/>
    <property type="match status" value="1"/>
</dbReference>
<dbReference type="PROSITE" id="PS00108">
    <property type="entry name" value="PROTEIN_KINASE_ST"/>
    <property type="match status" value="1"/>
</dbReference>
<dbReference type="Gene3D" id="1.25.10.10">
    <property type="entry name" value="Leucine-rich Repeat Variant"/>
    <property type="match status" value="2"/>
</dbReference>
<keyword evidence="5" id="KW-0723">Serine/threonine-protein kinase</keyword>
<dbReference type="InterPro" id="IPR000719">
    <property type="entry name" value="Prot_kinase_dom"/>
</dbReference>
<dbReference type="InterPro" id="IPR008271">
    <property type="entry name" value="Ser/Thr_kinase_AS"/>
</dbReference>
<name>A0A5B8MMC6_9CHLO</name>
<evidence type="ECO:0000256" key="2">
    <source>
        <dbReference type="ARBA" id="ARBA00022840"/>
    </source>
</evidence>
<dbReference type="CDD" id="cd14010">
    <property type="entry name" value="STKc_ULK4"/>
    <property type="match status" value="1"/>
</dbReference>
<dbReference type="PROSITE" id="PS50011">
    <property type="entry name" value="PROTEIN_KINASE_DOM"/>
    <property type="match status" value="1"/>
</dbReference>
<dbReference type="InterPro" id="IPR056980">
    <property type="entry name" value="ARM_RUK"/>
</dbReference>
<evidence type="ECO:0000259" key="4">
    <source>
        <dbReference type="PROSITE" id="PS50011"/>
    </source>
</evidence>
<dbReference type="Pfam" id="PF00069">
    <property type="entry name" value="Pkinase"/>
    <property type="match status" value="1"/>
</dbReference>
<gene>
    <name evidence="5" type="ORF">A3770_05p37020</name>
</gene>
<keyword evidence="1" id="KW-0547">Nucleotide-binding</keyword>
<dbReference type="OrthoDB" id="24822at2759"/>
<dbReference type="InterPro" id="IPR016024">
    <property type="entry name" value="ARM-type_fold"/>
</dbReference>
<dbReference type="SUPFAM" id="SSF56112">
    <property type="entry name" value="Protein kinase-like (PK-like)"/>
    <property type="match status" value="1"/>
</dbReference>
<keyword evidence="5" id="KW-0418">Kinase</keyword>
<dbReference type="InterPro" id="IPR011009">
    <property type="entry name" value="Kinase-like_dom_sf"/>
</dbReference>
<evidence type="ECO:0000313" key="5">
    <source>
        <dbReference type="EMBL" id="QDZ21184.1"/>
    </source>
</evidence>
<dbReference type="GO" id="GO:0004674">
    <property type="term" value="F:protein serine/threonine kinase activity"/>
    <property type="evidence" value="ECO:0007669"/>
    <property type="project" value="UniProtKB-KW"/>
</dbReference>
<dbReference type="InterPro" id="IPR044591">
    <property type="entry name" value="RUK"/>
</dbReference>
<feature type="region of interest" description="Disordered" evidence="3">
    <location>
        <begin position="366"/>
        <end position="454"/>
    </location>
</feature>
<feature type="domain" description="Protein kinase" evidence="4">
    <location>
        <begin position="4"/>
        <end position="261"/>
    </location>
</feature>
<dbReference type="STRING" id="1764295.A0A5B8MMC6"/>
<dbReference type="GO" id="GO:0000914">
    <property type="term" value="P:phragmoplast assembly"/>
    <property type="evidence" value="ECO:0007669"/>
    <property type="project" value="InterPro"/>
</dbReference>
<evidence type="ECO:0000313" key="6">
    <source>
        <dbReference type="Proteomes" id="UP000316726"/>
    </source>
</evidence>
<dbReference type="EMBL" id="CP031038">
    <property type="protein sequence ID" value="QDZ21184.1"/>
    <property type="molecule type" value="Genomic_DNA"/>
</dbReference>
<dbReference type="Pfam" id="PF23606">
    <property type="entry name" value="HEAT_ULK4"/>
    <property type="match status" value="1"/>
</dbReference>
<dbReference type="PANTHER" id="PTHR46562:SF1">
    <property type="entry name" value="SERINE_THREONINE-PROTEIN KINASE ULK4"/>
    <property type="match status" value="1"/>
</dbReference>
<dbReference type="SMART" id="SM00220">
    <property type="entry name" value="S_TKc"/>
    <property type="match status" value="1"/>
</dbReference>